<reference evidence="2 3" key="1">
    <citation type="submission" date="2018-12" db="EMBL/GenBank/DDBJ databases">
        <authorList>
            <consortium name="Pathogen Informatics"/>
        </authorList>
    </citation>
    <scope>NUCLEOTIDE SEQUENCE [LARGE SCALE GENOMIC DNA]</scope>
    <source>
        <strain evidence="2 3">NCTC13489</strain>
    </source>
</reference>
<keyword evidence="1" id="KW-1133">Transmembrane helix</keyword>
<keyword evidence="1" id="KW-0812">Transmembrane</keyword>
<organism evidence="2 3">
    <name type="scientific">Kaistella antarctica</name>
    <dbReference type="NCBI Taxonomy" id="266748"/>
    <lineage>
        <taxon>Bacteria</taxon>
        <taxon>Pseudomonadati</taxon>
        <taxon>Bacteroidota</taxon>
        <taxon>Flavobacteriia</taxon>
        <taxon>Flavobacteriales</taxon>
        <taxon>Weeksellaceae</taxon>
        <taxon>Chryseobacterium group</taxon>
        <taxon>Kaistella</taxon>
    </lineage>
</organism>
<keyword evidence="1" id="KW-0472">Membrane</keyword>
<evidence type="ECO:0000313" key="2">
    <source>
        <dbReference type="EMBL" id="VEH98395.1"/>
    </source>
</evidence>
<proteinExistence type="predicted"/>
<evidence type="ECO:0008006" key="4">
    <source>
        <dbReference type="Google" id="ProtNLM"/>
    </source>
</evidence>
<dbReference type="InterPro" id="IPR025245">
    <property type="entry name" value="DUF4197"/>
</dbReference>
<gene>
    <name evidence="2" type="ORF">NCTC13489_00951</name>
</gene>
<protein>
    <recommendedName>
        <fullName evidence="4">DUF4197 domain-containing protein</fullName>
    </recommendedName>
</protein>
<evidence type="ECO:0000313" key="3">
    <source>
        <dbReference type="Proteomes" id="UP000270036"/>
    </source>
</evidence>
<accession>A0A448NPV8</accession>
<sequence>MLINLITSVLTFMACYLTVVKLKSFEMRRNTILLATMAIATIGTTTQSCLAIATSSVGLTVIKQILLGGINKGLNIFSNKDSFLANQLIDAALPQQLKDINSTLQKVGLNSLVQKEKDYIARAAAFTVDTSRPILNNAVNSLTAEDATRIIQGGSGAATKILRERTSEQLMAAIAPKVDAKLNEFGLVQTLNSALAGTNILGSIFGGQNSNNLATNAVSRFAAQQMVNGLFNIIENHEQQNSTTILNSLGGMK</sequence>
<dbReference type="Pfam" id="PF13852">
    <property type="entry name" value="DUF4197"/>
    <property type="match status" value="1"/>
</dbReference>
<name>A0A448NPV8_9FLAO</name>
<dbReference type="KEGG" id="cant:NCTC13489_00951"/>
<evidence type="ECO:0000256" key="1">
    <source>
        <dbReference type="SAM" id="Phobius"/>
    </source>
</evidence>
<dbReference type="EMBL" id="LR134441">
    <property type="protein sequence ID" value="VEH98395.1"/>
    <property type="molecule type" value="Genomic_DNA"/>
</dbReference>
<dbReference type="STRING" id="266748.HY04_13150"/>
<dbReference type="Proteomes" id="UP000270036">
    <property type="component" value="Chromosome"/>
</dbReference>
<dbReference type="AlphaFoldDB" id="A0A448NPV8"/>
<feature type="transmembrane region" description="Helical" evidence="1">
    <location>
        <begin position="6"/>
        <end position="25"/>
    </location>
</feature>